<evidence type="ECO:0000256" key="4">
    <source>
        <dbReference type="ARBA" id="ARBA00013235"/>
    </source>
</evidence>
<dbReference type="SUPFAM" id="SSF52777">
    <property type="entry name" value="CoA-dependent acyltransferases"/>
    <property type="match status" value="1"/>
</dbReference>
<dbReference type="PROSITE" id="PS00100">
    <property type="entry name" value="CAT"/>
    <property type="match status" value="1"/>
</dbReference>
<dbReference type="PANTHER" id="PTHR38474:SF2">
    <property type="entry name" value="CHLORAMPHENICOL ACETYLTRANSFERASE"/>
    <property type="match status" value="1"/>
</dbReference>
<comment type="similarity">
    <text evidence="2 11">Belongs to the chloramphenicol acetyltransferase family.</text>
</comment>
<dbReference type="InterPro" id="IPR023213">
    <property type="entry name" value="CAT-like_dom_sf"/>
</dbReference>
<gene>
    <name evidence="12" type="primary">catA</name>
    <name evidence="12" type="ORF">FLK61_40120</name>
</gene>
<comment type="catalytic activity">
    <reaction evidence="10">
        <text>chloramphenicol + acetyl-CoA = chloramphenicol 3-acetate + CoA</text>
        <dbReference type="Rhea" id="RHEA:18421"/>
        <dbReference type="ChEBI" id="CHEBI:16730"/>
        <dbReference type="ChEBI" id="CHEBI:17698"/>
        <dbReference type="ChEBI" id="CHEBI:57287"/>
        <dbReference type="ChEBI" id="CHEBI:57288"/>
        <dbReference type="EC" id="2.3.1.28"/>
    </reaction>
</comment>
<organism evidence="12 13">
    <name type="scientific">Paenalkalicoccus suaedae</name>
    <dbReference type="NCBI Taxonomy" id="2592382"/>
    <lineage>
        <taxon>Bacteria</taxon>
        <taxon>Bacillati</taxon>
        <taxon>Bacillota</taxon>
        <taxon>Bacilli</taxon>
        <taxon>Bacillales</taxon>
        <taxon>Bacillaceae</taxon>
        <taxon>Paenalkalicoccus</taxon>
    </lineage>
</organism>
<dbReference type="Gene3D" id="3.30.559.10">
    <property type="entry name" value="Chloramphenicol acetyltransferase-like domain"/>
    <property type="match status" value="1"/>
</dbReference>
<evidence type="ECO:0000256" key="2">
    <source>
        <dbReference type="ARBA" id="ARBA00010571"/>
    </source>
</evidence>
<dbReference type="InterPro" id="IPR001707">
    <property type="entry name" value="Cmp_AcTrfase"/>
</dbReference>
<dbReference type="EMBL" id="CP041372">
    <property type="protein sequence ID" value="QKS72819.1"/>
    <property type="molecule type" value="Genomic_DNA"/>
</dbReference>
<evidence type="ECO:0000256" key="8">
    <source>
        <dbReference type="ARBA" id="ARBA00023315"/>
    </source>
</evidence>
<evidence type="ECO:0000313" key="12">
    <source>
        <dbReference type="EMBL" id="QKS72819.1"/>
    </source>
</evidence>
<dbReference type="RefSeq" id="WP_176010786.1">
    <property type="nucleotide sequence ID" value="NZ_CP041372.2"/>
</dbReference>
<evidence type="ECO:0000256" key="6">
    <source>
        <dbReference type="ARBA" id="ARBA00022679"/>
    </source>
</evidence>
<keyword evidence="8 10" id="KW-0012">Acyltransferase</keyword>
<evidence type="ECO:0000256" key="3">
    <source>
        <dbReference type="ARBA" id="ARBA00011233"/>
    </source>
</evidence>
<keyword evidence="13" id="KW-1185">Reference proteome</keyword>
<dbReference type="GO" id="GO:0046677">
    <property type="term" value="P:response to antibiotic"/>
    <property type="evidence" value="ECO:0007669"/>
    <property type="project" value="UniProtKB-KW"/>
</dbReference>
<dbReference type="SMART" id="SM01059">
    <property type="entry name" value="CAT"/>
    <property type="match status" value="1"/>
</dbReference>
<dbReference type="Pfam" id="PF00302">
    <property type="entry name" value="CAT"/>
    <property type="match status" value="1"/>
</dbReference>
<keyword evidence="6 10" id="KW-0808">Transferase</keyword>
<evidence type="ECO:0000256" key="7">
    <source>
        <dbReference type="ARBA" id="ARBA00023251"/>
    </source>
</evidence>
<dbReference type="PIRSF" id="PIRSF000440">
    <property type="entry name" value="CAT"/>
    <property type="match status" value="1"/>
</dbReference>
<dbReference type="NCBIfam" id="NF000491">
    <property type="entry name" value="chloram_CatA"/>
    <property type="match status" value="1"/>
</dbReference>
<dbReference type="GO" id="GO:0008811">
    <property type="term" value="F:chloramphenicol O-acetyltransferase activity"/>
    <property type="evidence" value="ECO:0007669"/>
    <property type="project" value="UniProtKB-EC"/>
</dbReference>
<evidence type="ECO:0000256" key="10">
    <source>
        <dbReference type="RuleBase" id="RU000503"/>
    </source>
</evidence>
<comment type="subunit">
    <text evidence="3">Homotrimer.</text>
</comment>
<evidence type="ECO:0000256" key="1">
    <source>
        <dbReference type="ARBA" id="ARBA00002150"/>
    </source>
</evidence>
<dbReference type="EC" id="2.3.1.28" evidence="4 10"/>
<dbReference type="InterPro" id="IPR018372">
    <property type="entry name" value="Chloramphenicol_AcTrfase_AS"/>
</dbReference>
<comment type="function">
    <text evidence="1 10">This enzyme is an effector of chloramphenicol resistance in bacteria.</text>
</comment>
<keyword evidence="7 10" id="KW-0046">Antibiotic resistance</keyword>
<evidence type="ECO:0000256" key="9">
    <source>
        <dbReference type="PIRSR" id="PIRSR000440-1"/>
    </source>
</evidence>
<dbReference type="PANTHER" id="PTHR38474">
    <property type="entry name" value="SLR0299 PROTEIN"/>
    <property type="match status" value="1"/>
</dbReference>
<proteinExistence type="inferred from homology"/>
<reference evidence="13" key="1">
    <citation type="submission" date="2019-07" db="EMBL/GenBank/DDBJ databases">
        <title>Bacillus alkalisoli sp. nov. isolated from saline soil.</title>
        <authorList>
            <person name="Sun J.-Q."/>
            <person name="Xu L."/>
        </authorList>
    </citation>
    <scope>NUCLEOTIDE SEQUENCE [LARGE SCALE GENOMIC DNA]</scope>
    <source>
        <strain evidence="13">M4U3P1</strain>
    </source>
</reference>
<evidence type="ECO:0000313" key="13">
    <source>
        <dbReference type="Proteomes" id="UP000318138"/>
    </source>
</evidence>
<feature type="active site" description="Proton acceptor" evidence="9">
    <location>
        <position position="189"/>
    </location>
</feature>
<name>A0A859FIC0_9BACI</name>
<evidence type="ECO:0000256" key="11">
    <source>
        <dbReference type="RuleBase" id="RU004156"/>
    </source>
</evidence>
<accession>A0A859FIC0</accession>
<dbReference type="Proteomes" id="UP000318138">
    <property type="component" value="Chromosome"/>
</dbReference>
<evidence type="ECO:0000256" key="5">
    <source>
        <dbReference type="ARBA" id="ARBA00020291"/>
    </source>
</evidence>
<dbReference type="KEGG" id="psua:FLK61_40120"/>
<sequence>MTFIRINKKEWDRKEYFDHYLNQQTTFSMTSNIDITKLLVELKKRHLKIYPAFIYLVSKVANSHKEFRMAMDSNGEVGYWGEVYPSYTIFDQEAHTFSSIWTKGLHDFALFHSSYEKDVDLYKNTGKLFPKTPVPENTIPISMIPWSSFTGFHLSVNNGGNYLSPIITSGKFSQLNGRTILPVSVQVHHAVCDGYHASLFINELQLLADSCENWI</sequence>
<dbReference type="AlphaFoldDB" id="A0A859FIC0"/>
<protein>
    <recommendedName>
        <fullName evidence="5 10">Chloramphenicol acetyltransferase</fullName>
        <ecNumber evidence="4 10">2.3.1.28</ecNumber>
    </recommendedName>
</protein>